<feature type="compositionally biased region" description="Basic and acidic residues" evidence="2">
    <location>
        <begin position="22"/>
        <end position="39"/>
    </location>
</feature>
<accession>A0A9P4LIV4</accession>
<feature type="region of interest" description="Disordered" evidence="2">
    <location>
        <begin position="246"/>
        <end position="281"/>
    </location>
</feature>
<keyword evidence="4" id="KW-1185">Reference proteome</keyword>
<dbReference type="OrthoDB" id="3798058at2759"/>
<feature type="compositionally biased region" description="Acidic residues" evidence="2">
    <location>
        <begin position="1410"/>
        <end position="1419"/>
    </location>
</feature>
<feature type="compositionally biased region" description="Basic and acidic residues" evidence="2">
    <location>
        <begin position="1430"/>
        <end position="1443"/>
    </location>
</feature>
<protein>
    <submittedName>
        <fullName evidence="3">Uncharacterized protein</fullName>
    </submittedName>
</protein>
<feature type="coiled-coil region" evidence="1">
    <location>
        <begin position="596"/>
        <end position="645"/>
    </location>
</feature>
<feature type="region of interest" description="Disordered" evidence="2">
    <location>
        <begin position="1"/>
        <end position="73"/>
    </location>
</feature>
<feature type="compositionally biased region" description="Basic and acidic residues" evidence="2">
    <location>
        <begin position="311"/>
        <end position="327"/>
    </location>
</feature>
<feature type="compositionally biased region" description="Low complexity" evidence="2">
    <location>
        <begin position="1622"/>
        <end position="1645"/>
    </location>
</feature>
<gene>
    <name evidence="3" type="ORF">EK21DRAFT_115636</name>
</gene>
<feature type="compositionally biased region" description="Low complexity" evidence="2">
    <location>
        <begin position="498"/>
        <end position="513"/>
    </location>
</feature>
<feature type="coiled-coil region" evidence="1">
    <location>
        <begin position="995"/>
        <end position="1276"/>
    </location>
</feature>
<feature type="coiled-coil region" evidence="1">
    <location>
        <begin position="901"/>
        <end position="928"/>
    </location>
</feature>
<evidence type="ECO:0000256" key="1">
    <source>
        <dbReference type="SAM" id="Coils"/>
    </source>
</evidence>
<feature type="compositionally biased region" description="Polar residues" evidence="2">
    <location>
        <begin position="1521"/>
        <end position="1536"/>
    </location>
</feature>
<evidence type="ECO:0000256" key="2">
    <source>
        <dbReference type="SAM" id="MobiDB-lite"/>
    </source>
</evidence>
<keyword evidence="1" id="KW-0175">Coiled coil</keyword>
<sequence>MAELPLNGKAPAKQFKPSQLRNEVHAESTDDERVPEQHPIEAANSQTIVRETQLEDHPTNHGHDNEPEYGELSPSDAAVLDRFATQKGTKPFEASTFAVRLLTKEDFRAESSLTSGPSVGFSFGQTIWATNKSTLSSQSKPLPVETDATFVGDQPAAAGSSSTPRDWILSASTPSAHSGHPTQDGPHVSVVEASKVEEAPADARDESYGLNAAKSQDHVVQEVHNAGAPPSARLNAERPVVVNKIKPVKKGKRSKKTLRNQRGVPWPPRPSSVGLGLSLGPKQDVQDHLQVQPAVISDEHNGRQASHTAKRVAEHKVACHDDRHQDAAHAPPPERIGPRFTPSETQSHEKTLVTHDDTSRDQEPKVNVDRTEDELEDQMVPLAKQQPQSQVVVLDAEVSSNSLLSQEQPLSFSHRSIARSDDASPPQRPQEVPLSLVRETSCDETRLDPTAVQVSQRGTQRRANELVHQTRKDAVIHDLTDRSRSSGVEKPPKKKRGLNALPSSNSSSASRPRPITMHSSFERNLESLVIAYQAEQHRLNQDRTNEAKHFEEVKALLQDQTNQYSIIAAEWKEKFNVLNGSVSTLREKAKTNQKFVTGLQKDYEKLQKSATSTQDECRKVLKHKIAEIENEKEALRHDLELTLDTVTKGQKSMKNTIDDLYFRLFISESKRKEHAESLSQQGKMYEQERNKRLDLEKQLLASVQSVERQVNDRSTAVNEKLDVIQTSIEGVTSAKDNDTSSKECLAALRELQRTPFLTAKDVRKAEGMLRFFHQNFDTKLNTVVKVVRDRACEVESIEATITNQLHDLRAEMLRFDKVAADSRQAQQTSDVLKQQLESEYEHTRQLTEQVRVLKENEEQCTTRKELLERQLANVQDLTRCSGAGTNPPGMEHGTAELAQQLRMVNDEREASKAELERLEQLLRERDHELNSLKPSYKIVKEKCLSLLENVKLLKEENQLLKQVTKHPGVTELRQRIEEKLQQGFAEVETRLRHENHHLTAERDEVRKQYKAAEEKFEVAQIRIQNLESKLETSRKEKTEIEATLEIAQRNSQNHASSSANMVNIHELLREKTEEVRTKDVKLTELERKCAELEKDKSDAQLLYEQQQDDISRHAAMLDALRDEIQSEWSEERAKSSAAAEVACKDNTALRRDKEQLQHTLEEFQVNKTSSSEQRNTFLAERNTLRSQNAELRAAQEATNNQLLRMEEEHGQKIREYEESIDALRRQSENSDVALKEAEARIRRENAEHQRKLEFDRKEFEAKLEEVVAEFANNKSETRNGSGPQPSVLQPLVTPNISHNLHNILAGSHKKKVNRNNSSVLSIEGPSAMRAVEELTADIGNDDNELEDDQQLFDENAPEVDRTQNLRDDAGCSIREAAVGAVDETQEIHVFPVQRPKSPKDSSEGSSLSEVDNDELELLEEQARVPSSSELRGRRSGYFDEHSSQARVAETPPRQPTIFYPDSHSSQSRDRPRSRANTASRMMPPPEKKSHHFDQPNIGDTRSHRATRRSDSSKLDRDTDQDNGSSPDFMHHSSSMPKHTYASHVDDASGVNDEAFGAAVFSRSTGSQKRKGIVEKESGAKKQRTSMRSYQTSSSESRSDFPYGSRLSADAMRSQFTRSATQHHVSSARSRHPPSSSSHEPYTPSRASPSVMAPQSRDKPTSRTTYAATGSSQRTPNRQIVPGPNTTSSRRTRSQAQEDRFDQELRTR</sequence>
<evidence type="ECO:0000313" key="4">
    <source>
        <dbReference type="Proteomes" id="UP000799777"/>
    </source>
</evidence>
<feature type="compositionally biased region" description="Low complexity" evidence="2">
    <location>
        <begin position="1585"/>
        <end position="1595"/>
    </location>
</feature>
<name>A0A9P4LIV4_9PLEO</name>
<organism evidence="3 4">
    <name type="scientific">Setomelanomma holmii</name>
    <dbReference type="NCBI Taxonomy" id="210430"/>
    <lineage>
        <taxon>Eukaryota</taxon>
        <taxon>Fungi</taxon>
        <taxon>Dikarya</taxon>
        <taxon>Ascomycota</taxon>
        <taxon>Pezizomycotina</taxon>
        <taxon>Dothideomycetes</taxon>
        <taxon>Pleosporomycetidae</taxon>
        <taxon>Pleosporales</taxon>
        <taxon>Pleosporineae</taxon>
        <taxon>Phaeosphaeriaceae</taxon>
        <taxon>Setomelanomma</taxon>
    </lineage>
</organism>
<feature type="compositionally biased region" description="Basic and acidic residues" evidence="2">
    <location>
        <begin position="462"/>
        <end position="484"/>
    </location>
</feature>
<feature type="compositionally biased region" description="Basic and acidic residues" evidence="2">
    <location>
        <begin position="52"/>
        <end position="66"/>
    </location>
</feature>
<dbReference type="EMBL" id="ML978240">
    <property type="protein sequence ID" value="KAF2026580.1"/>
    <property type="molecule type" value="Genomic_DNA"/>
</dbReference>
<feature type="compositionally biased region" description="Basic and acidic residues" evidence="2">
    <location>
        <begin position="1695"/>
        <end position="1707"/>
    </location>
</feature>
<feature type="compositionally biased region" description="Basic and acidic residues" evidence="2">
    <location>
        <begin position="346"/>
        <end position="370"/>
    </location>
</feature>
<evidence type="ECO:0000313" key="3">
    <source>
        <dbReference type="EMBL" id="KAF2026580.1"/>
    </source>
</evidence>
<feature type="compositionally biased region" description="Basic and acidic residues" evidence="2">
    <location>
        <begin position="1507"/>
        <end position="1519"/>
    </location>
</feature>
<feature type="compositionally biased region" description="Basic residues" evidence="2">
    <location>
        <begin position="246"/>
        <end position="259"/>
    </location>
</feature>
<proteinExistence type="predicted"/>
<feature type="region of interest" description="Disordered" evidence="2">
    <location>
        <begin position="416"/>
        <end position="515"/>
    </location>
</feature>
<dbReference type="Proteomes" id="UP000799777">
    <property type="component" value="Unassembled WGS sequence"/>
</dbReference>
<feature type="region of interest" description="Disordered" evidence="2">
    <location>
        <begin position="134"/>
        <end position="204"/>
    </location>
</feature>
<feature type="region of interest" description="Disordered" evidence="2">
    <location>
        <begin position="297"/>
        <end position="389"/>
    </location>
</feature>
<feature type="compositionally biased region" description="Basic and acidic residues" evidence="2">
    <location>
        <begin position="194"/>
        <end position="204"/>
    </location>
</feature>
<feature type="compositionally biased region" description="Polar residues" evidence="2">
    <location>
        <begin position="1661"/>
        <end position="1688"/>
    </location>
</feature>
<reference evidence="3" key="1">
    <citation type="journal article" date="2020" name="Stud. Mycol.">
        <title>101 Dothideomycetes genomes: a test case for predicting lifestyles and emergence of pathogens.</title>
        <authorList>
            <person name="Haridas S."/>
            <person name="Albert R."/>
            <person name="Binder M."/>
            <person name="Bloem J."/>
            <person name="Labutti K."/>
            <person name="Salamov A."/>
            <person name="Andreopoulos B."/>
            <person name="Baker S."/>
            <person name="Barry K."/>
            <person name="Bills G."/>
            <person name="Bluhm B."/>
            <person name="Cannon C."/>
            <person name="Castanera R."/>
            <person name="Culley D."/>
            <person name="Daum C."/>
            <person name="Ezra D."/>
            <person name="Gonzalez J."/>
            <person name="Henrissat B."/>
            <person name="Kuo A."/>
            <person name="Liang C."/>
            <person name="Lipzen A."/>
            <person name="Lutzoni F."/>
            <person name="Magnuson J."/>
            <person name="Mondo S."/>
            <person name="Nolan M."/>
            <person name="Ohm R."/>
            <person name="Pangilinan J."/>
            <person name="Park H.-J."/>
            <person name="Ramirez L."/>
            <person name="Alfaro M."/>
            <person name="Sun H."/>
            <person name="Tritt A."/>
            <person name="Yoshinaga Y."/>
            <person name="Zwiers L.-H."/>
            <person name="Turgeon B."/>
            <person name="Goodwin S."/>
            <person name="Spatafora J."/>
            <person name="Crous P."/>
            <person name="Grigoriev I."/>
        </authorList>
    </citation>
    <scope>NUCLEOTIDE SEQUENCE</scope>
    <source>
        <strain evidence="3">CBS 110217</strain>
    </source>
</reference>
<feature type="compositionally biased region" description="Polar residues" evidence="2">
    <location>
        <begin position="159"/>
        <end position="176"/>
    </location>
</feature>
<feature type="region of interest" description="Disordered" evidence="2">
    <location>
        <begin position="1384"/>
        <end position="1545"/>
    </location>
</feature>
<feature type="region of interest" description="Disordered" evidence="2">
    <location>
        <begin position="1560"/>
        <end position="1707"/>
    </location>
</feature>
<comment type="caution">
    <text evidence="3">The sequence shown here is derived from an EMBL/GenBank/DDBJ whole genome shotgun (WGS) entry which is preliminary data.</text>
</comment>